<organism evidence="5 6">
    <name type="scientific">Paratissierella segnis</name>
    <dbReference type="NCBI Taxonomy" id="2763679"/>
    <lineage>
        <taxon>Bacteria</taxon>
        <taxon>Bacillati</taxon>
        <taxon>Bacillota</taxon>
        <taxon>Tissierellia</taxon>
        <taxon>Tissierellales</taxon>
        <taxon>Tissierellaceae</taxon>
        <taxon>Paratissierella</taxon>
    </lineage>
</organism>
<dbReference type="InterPro" id="IPR001375">
    <property type="entry name" value="Peptidase_S9_cat"/>
</dbReference>
<evidence type="ECO:0000256" key="3">
    <source>
        <dbReference type="ARBA" id="ARBA00022801"/>
    </source>
</evidence>
<evidence type="ECO:0000256" key="1">
    <source>
        <dbReference type="ARBA" id="ARBA00010040"/>
    </source>
</evidence>
<dbReference type="AlphaFoldDB" id="A0A926EVR0"/>
<protein>
    <submittedName>
        <fullName evidence="5">S9 family peptidase</fullName>
    </submittedName>
</protein>
<dbReference type="Pfam" id="PF00326">
    <property type="entry name" value="Peptidase_S9"/>
    <property type="match status" value="1"/>
</dbReference>
<dbReference type="RefSeq" id="WP_262428897.1">
    <property type="nucleotide sequence ID" value="NZ_JACRTG010000011.1"/>
</dbReference>
<evidence type="ECO:0000259" key="4">
    <source>
        <dbReference type="Pfam" id="PF00326"/>
    </source>
</evidence>
<evidence type="ECO:0000313" key="5">
    <source>
        <dbReference type="EMBL" id="MBC8587437.1"/>
    </source>
</evidence>
<dbReference type="GO" id="GO:0006508">
    <property type="term" value="P:proteolysis"/>
    <property type="evidence" value="ECO:0007669"/>
    <property type="project" value="UniProtKB-KW"/>
</dbReference>
<dbReference type="SUPFAM" id="SSF82171">
    <property type="entry name" value="DPP6 N-terminal domain-like"/>
    <property type="match status" value="1"/>
</dbReference>
<comment type="caution">
    <text evidence="5">The sequence shown here is derived from an EMBL/GenBank/DDBJ whole genome shotgun (WGS) entry which is preliminary data.</text>
</comment>
<dbReference type="InterPro" id="IPR029058">
    <property type="entry name" value="AB_hydrolase_fold"/>
</dbReference>
<keyword evidence="6" id="KW-1185">Reference proteome</keyword>
<name>A0A926EVR0_9FIRM</name>
<proteinExistence type="inferred from homology"/>
<dbReference type="PANTHER" id="PTHR42776:SF27">
    <property type="entry name" value="DIPEPTIDYL PEPTIDASE FAMILY MEMBER 6"/>
    <property type="match status" value="1"/>
</dbReference>
<keyword evidence="2" id="KW-0645">Protease</keyword>
<accession>A0A926EVR0</accession>
<evidence type="ECO:0000313" key="6">
    <source>
        <dbReference type="Proteomes" id="UP000601171"/>
    </source>
</evidence>
<feature type="domain" description="Peptidase S9 prolyl oligopeptidase catalytic" evidence="4">
    <location>
        <begin position="457"/>
        <end position="666"/>
    </location>
</feature>
<reference evidence="5" key="1">
    <citation type="submission" date="2020-08" db="EMBL/GenBank/DDBJ databases">
        <title>Genome public.</title>
        <authorList>
            <person name="Liu C."/>
            <person name="Sun Q."/>
        </authorList>
    </citation>
    <scope>NUCLEOTIDE SEQUENCE</scope>
    <source>
        <strain evidence="5">BX21</strain>
    </source>
</reference>
<comment type="similarity">
    <text evidence="1">Belongs to the peptidase S9C family.</text>
</comment>
<dbReference type="EMBL" id="JACRTG010000011">
    <property type="protein sequence ID" value="MBC8587437.1"/>
    <property type="molecule type" value="Genomic_DNA"/>
</dbReference>
<sequence length="667" mass="77885">MERLQADDFLRYTYISDLVSNPKKDKCAFVTTHCNMDENNYKSYIHTIDVKTKVINQITFLGEGKNIVWLDDENILFVSNRDAHINERIKAGEDWTCFYKLSLLGGEAEPFLQISRKVQQLFPLYDGTFALVAEHSIAEPDFSKMREEERSKYFAEKKKREESYAIADEIPYRFEGQGIINNKRWGLYIYNPQDDKYILISDKEDTIEFIKVNKERNKIIYSPKKIIKNKPKKFLSGISIYDVEDKENRTYIDDITYRMRYCDFIGEVPIFMGSDGIKYGYQQNPDFFFIDKEGKKKIFYYNDDSASNAVCTDIRTGKFYQMETDNNSIYYVGMDGGNAQIYQVDLDGAHKKISSKIGSVDSFVVLDKEIMFIGLRDNKLQEIYSLKDGNEIQLSSFNDWVVKERTLSKIEKISFVNKDGTVIEGYVLRPTNYQQGKKYPGIVYIHGGHKMNFSPVYYHELQLFANEGYYVMYCNPRGSDGFGNEFADIIGRYGYADYDDIMEFTDFCLKNYPEIDENLLGVGGGSYGGFMTNWVIGHTDRFKCAVSQRGISNFISMFGTSDTSYNFPMWQFETDIWMDIDRYWQHSPLRYAKNVKTPTLFIHAEEDYRCPISEGMQMFLALKYNGIESKLCIFKREGHELSRSGKPFNRLNRLNEILGWFNQYLQI</sequence>
<evidence type="ECO:0000256" key="2">
    <source>
        <dbReference type="ARBA" id="ARBA00022670"/>
    </source>
</evidence>
<dbReference type="Gene3D" id="3.40.50.1820">
    <property type="entry name" value="alpha/beta hydrolase"/>
    <property type="match status" value="1"/>
</dbReference>
<dbReference type="SUPFAM" id="SSF53474">
    <property type="entry name" value="alpha/beta-Hydrolases"/>
    <property type="match status" value="1"/>
</dbReference>
<dbReference type="PANTHER" id="PTHR42776">
    <property type="entry name" value="SERINE PEPTIDASE S9 FAMILY MEMBER"/>
    <property type="match status" value="1"/>
</dbReference>
<dbReference type="GO" id="GO:0004252">
    <property type="term" value="F:serine-type endopeptidase activity"/>
    <property type="evidence" value="ECO:0007669"/>
    <property type="project" value="TreeGrafter"/>
</dbReference>
<dbReference type="FunFam" id="3.40.50.1820:FF:000028">
    <property type="entry name" value="S9 family peptidase"/>
    <property type="match status" value="1"/>
</dbReference>
<gene>
    <name evidence="5" type="ORF">H8707_04185</name>
</gene>
<keyword evidence="3" id="KW-0378">Hydrolase</keyword>
<dbReference type="Proteomes" id="UP000601171">
    <property type="component" value="Unassembled WGS sequence"/>
</dbReference>